<feature type="region of interest" description="Disordered" evidence="1">
    <location>
        <begin position="82"/>
        <end position="103"/>
    </location>
</feature>
<dbReference type="RefSeq" id="YP_009807183.1">
    <property type="nucleotide sequence ID" value="NC_048021.1"/>
</dbReference>
<dbReference type="Proteomes" id="UP000257597">
    <property type="component" value="Segment"/>
</dbReference>
<keyword evidence="4" id="KW-1185">Reference proteome</keyword>
<proteinExistence type="predicted"/>
<feature type="domain" description="4Fe-4S Wbl-type" evidence="2">
    <location>
        <begin position="2"/>
        <end position="55"/>
    </location>
</feature>
<dbReference type="InterPro" id="IPR034768">
    <property type="entry name" value="4FE4S_WBL"/>
</dbReference>
<dbReference type="Pfam" id="PF02467">
    <property type="entry name" value="Whib"/>
    <property type="match status" value="1"/>
</dbReference>
<dbReference type="KEGG" id="vg:54998059"/>
<name>A0A345MIS5_9CAUD</name>
<gene>
    <name evidence="3" type="primary">69</name>
    <name evidence="3" type="ORF">SEA_DAREDEVIL_69</name>
</gene>
<organism evidence="3 4">
    <name type="scientific">Gordonia phage Daredevil</name>
    <dbReference type="NCBI Taxonomy" id="2283286"/>
    <lineage>
        <taxon>Viruses</taxon>
        <taxon>Duplodnaviria</taxon>
        <taxon>Heunggongvirae</taxon>
        <taxon>Uroviricota</taxon>
        <taxon>Caudoviricetes</taxon>
        <taxon>Daredevilvirus</taxon>
        <taxon>Daredevilvirus daredevil</taxon>
    </lineage>
</organism>
<evidence type="ECO:0000259" key="2">
    <source>
        <dbReference type="Pfam" id="PF02467"/>
    </source>
</evidence>
<evidence type="ECO:0000256" key="1">
    <source>
        <dbReference type="SAM" id="MobiDB-lite"/>
    </source>
</evidence>
<dbReference type="GeneID" id="54998059"/>
<protein>
    <submittedName>
        <fullName evidence="3">WhiB family transcription factor</fullName>
    </submittedName>
</protein>
<evidence type="ECO:0000313" key="4">
    <source>
        <dbReference type="Proteomes" id="UP000257597"/>
    </source>
</evidence>
<dbReference type="EMBL" id="MH590603">
    <property type="protein sequence ID" value="AXH70456.1"/>
    <property type="molecule type" value="Genomic_DNA"/>
</dbReference>
<sequence length="168" mass="18205">MTTAFCRTAEDRNRWFTDSRRGPMQNYARSLCAPCGMHQPCAAYALSVSDAPIGVIVAGVALSEDTSTDSYKQAYARLQAIANGEEPDEDTPSPPPDPSDRMIAASLRPEHAGKMLQVGSLGGVIHEVRARIRPSQTCAKAIDIHVRINTERGMKSLVLTPTTPVVIR</sequence>
<evidence type="ECO:0000313" key="3">
    <source>
        <dbReference type="EMBL" id="AXH70456.1"/>
    </source>
</evidence>
<reference evidence="4" key="1">
    <citation type="submission" date="2018-07" db="EMBL/GenBank/DDBJ databases">
        <authorList>
            <person name="Quirk P.G."/>
            <person name="Krulwich T.A."/>
        </authorList>
    </citation>
    <scope>NUCLEOTIDE SEQUENCE [LARGE SCALE GENOMIC DNA]</scope>
</reference>
<accession>A0A345MIS5</accession>